<keyword evidence="5" id="KW-0378">Hydrolase</keyword>
<proteinExistence type="inferred from homology"/>
<evidence type="ECO:0000313" key="5">
    <source>
        <dbReference type="EMBL" id="KAA0022494.1"/>
    </source>
</evidence>
<dbReference type="AlphaFoldDB" id="A0A5A7SAI0"/>
<organism evidence="5 6">
    <name type="scientific">Antrihabitans cavernicola</name>
    <dbReference type="NCBI Taxonomy" id="2495913"/>
    <lineage>
        <taxon>Bacteria</taxon>
        <taxon>Bacillati</taxon>
        <taxon>Actinomycetota</taxon>
        <taxon>Actinomycetes</taxon>
        <taxon>Mycobacteriales</taxon>
        <taxon>Nocardiaceae</taxon>
        <taxon>Antrihabitans</taxon>
    </lineage>
</organism>
<dbReference type="InterPro" id="IPR000120">
    <property type="entry name" value="Amidase"/>
</dbReference>
<dbReference type="PANTHER" id="PTHR11895">
    <property type="entry name" value="TRANSAMIDASE"/>
    <property type="match status" value="1"/>
</dbReference>
<evidence type="ECO:0000256" key="2">
    <source>
        <dbReference type="ARBA" id="ARBA00009199"/>
    </source>
</evidence>
<evidence type="ECO:0000256" key="1">
    <source>
        <dbReference type="ARBA" id="ARBA00001311"/>
    </source>
</evidence>
<evidence type="ECO:0000259" key="4">
    <source>
        <dbReference type="Pfam" id="PF01425"/>
    </source>
</evidence>
<gene>
    <name evidence="5" type="ORF">FOY51_12355</name>
</gene>
<dbReference type="InterPro" id="IPR023631">
    <property type="entry name" value="Amidase_dom"/>
</dbReference>
<dbReference type="PANTHER" id="PTHR11895:SF7">
    <property type="entry name" value="GLUTAMYL-TRNA(GLN) AMIDOTRANSFERASE SUBUNIT A, MITOCHONDRIAL"/>
    <property type="match status" value="1"/>
</dbReference>
<sequence length="494" mass="52680">MTDDCRQSTICGNAAEPQLRKGISVTAQQGEPADWTATELVAAYRRRELSPVDATQSVLDRIDSADGPINAFCLTDPTEALAAAKASESRWRAGAPLSALDGVPTSIKGLLLTRGWPNLRGSKSIDPNQEWSIDSPVVARLREGGAVFVGQTTTPEIGWKGVTDSPRTGITRNPWDTSKHAGGSSGGASAAVVSGMGPIGIGTDGGGSVRIPGSFCGVVGFKPTYGTVPNYPPSPFGTLAHVGPLTRTVEDTALTLDVITGPDSRDWSALATPNVRFSDELDTPLTGLRIAYSPDLGFASVDPEVAELVRNAVDILKSLGAQVEQTDPGFDDPVWAFECLWFSGAAKATEHFTAEMDPDLVKATEQGLTYSAQDYLEATARRMSLGVQMGAFHETYDLLVTPTMPIAAFDATVQVPQDRAADAAQQFWPSWTPFTYPFNLTQQPAISVPCGFTSAGLPVGLQIVGPRHADVRVLNAAKRYQDATQWWRSRPTFP</sequence>
<protein>
    <recommendedName>
        <fullName evidence="3">amidase</fullName>
        <ecNumber evidence="3">3.5.1.4</ecNumber>
    </recommendedName>
</protein>
<dbReference type="NCBIfam" id="NF004815">
    <property type="entry name" value="PRK06169.1"/>
    <property type="match status" value="1"/>
</dbReference>
<comment type="caution">
    <text evidence="5">The sequence shown here is derived from an EMBL/GenBank/DDBJ whole genome shotgun (WGS) entry which is preliminary data.</text>
</comment>
<dbReference type="GO" id="GO:0004040">
    <property type="term" value="F:amidase activity"/>
    <property type="evidence" value="ECO:0007669"/>
    <property type="project" value="UniProtKB-EC"/>
</dbReference>
<dbReference type="InterPro" id="IPR036928">
    <property type="entry name" value="AS_sf"/>
</dbReference>
<dbReference type="EC" id="3.5.1.4" evidence="3"/>
<comment type="similarity">
    <text evidence="2">Belongs to the amidase family.</text>
</comment>
<dbReference type="SUPFAM" id="SSF75304">
    <property type="entry name" value="Amidase signature (AS) enzymes"/>
    <property type="match status" value="1"/>
</dbReference>
<dbReference type="Pfam" id="PF01425">
    <property type="entry name" value="Amidase"/>
    <property type="match status" value="1"/>
</dbReference>
<evidence type="ECO:0000313" key="6">
    <source>
        <dbReference type="Proteomes" id="UP000322244"/>
    </source>
</evidence>
<feature type="domain" description="Amidase" evidence="4">
    <location>
        <begin position="53"/>
        <end position="474"/>
    </location>
</feature>
<name>A0A5A7SAI0_9NOCA</name>
<dbReference type="EMBL" id="VLNY01000005">
    <property type="protein sequence ID" value="KAA0022494.1"/>
    <property type="molecule type" value="Genomic_DNA"/>
</dbReference>
<evidence type="ECO:0000256" key="3">
    <source>
        <dbReference type="ARBA" id="ARBA00012922"/>
    </source>
</evidence>
<comment type="catalytic activity">
    <reaction evidence="1">
        <text>a monocarboxylic acid amide + H2O = a monocarboxylate + NH4(+)</text>
        <dbReference type="Rhea" id="RHEA:12020"/>
        <dbReference type="ChEBI" id="CHEBI:15377"/>
        <dbReference type="ChEBI" id="CHEBI:28938"/>
        <dbReference type="ChEBI" id="CHEBI:35757"/>
        <dbReference type="ChEBI" id="CHEBI:83628"/>
        <dbReference type="EC" id="3.5.1.4"/>
    </reaction>
</comment>
<accession>A0A5A7SAI0</accession>
<dbReference type="Gene3D" id="3.90.1300.10">
    <property type="entry name" value="Amidase signature (AS) domain"/>
    <property type="match status" value="1"/>
</dbReference>
<dbReference type="Proteomes" id="UP000322244">
    <property type="component" value="Unassembled WGS sequence"/>
</dbReference>
<keyword evidence="6" id="KW-1185">Reference proteome</keyword>
<dbReference type="OrthoDB" id="182039at2"/>
<reference evidence="5 6" key="1">
    <citation type="submission" date="2019-07" db="EMBL/GenBank/DDBJ databases">
        <title>Rhodococcus cavernicolus sp. nov., isolated from a cave.</title>
        <authorList>
            <person name="Lee S.D."/>
        </authorList>
    </citation>
    <scope>NUCLEOTIDE SEQUENCE [LARGE SCALE GENOMIC DNA]</scope>
    <source>
        <strain evidence="5 6">C1-24</strain>
    </source>
</reference>